<accession>A0A1G8ZEP1</accession>
<dbReference type="STRING" id="393762.SAMN05660472_00835"/>
<dbReference type="RefSeq" id="WP_090550661.1">
    <property type="nucleotide sequence ID" value="NZ_FNFP01000001.1"/>
</dbReference>
<evidence type="ECO:0000313" key="3">
    <source>
        <dbReference type="EMBL" id="SDK13521.1"/>
    </source>
</evidence>
<keyword evidence="3" id="KW-0540">Nuclease</keyword>
<gene>
    <name evidence="3" type="ORF">SAMN05660472_00835</name>
</gene>
<evidence type="ECO:0000259" key="2">
    <source>
        <dbReference type="PROSITE" id="PS50164"/>
    </source>
</evidence>
<dbReference type="Pfam" id="PF01541">
    <property type="entry name" value="GIY-YIG"/>
    <property type="match status" value="1"/>
</dbReference>
<dbReference type="InterPro" id="IPR050190">
    <property type="entry name" value="UPF0213_domain"/>
</dbReference>
<comment type="similarity">
    <text evidence="1">Belongs to the UPF0213 family.</text>
</comment>
<evidence type="ECO:0000313" key="4">
    <source>
        <dbReference type="Proteomes" id="UP000198718"/>
    </source>
</evidence>
<proteinExistence type="inferred from homology"/>
<dbReference type="InterPro" id="IPR000305">
    <property type="entry name" value="GIY-YIG_endonuc"/>
</dbReference>
<name>A0A1G8ZEP1_9FIRM</name>
<dbReference type="PANTHER" id="PTHR34477:SF1">
    <property type="entry name" value="UPF0213 PROTEIN YHBQ"/>
    <property type="match status" value="1"/>
</dbReference>
<organism evidence="3 4">
    <name type="scientific">Natronincola ferrireducens</name>
    <dbReference type="NCBI Taxonomy" id="393762"/>
    <lineage>
        <taxon>Bacteria</taxon>
        <taxon>Bacillati</taxon>
        <taxon>Bacillota</taxon>
        <taxon>Clostridia</taxon>
        <taxon>Peptostreptococcales</taxon>
        <taxon>Natronincolaceae</taxon>
        <taxon>Natronincola</taxon>
    </lineage>
</organism>
<feature type="domain" description="GIY-YIG" evidence="2">
    <location>
        <begin position="1"/>
        <end position="75"/>
    </location>
</feature>
<reference evidence="3 4" key="1">
    <citation type="submission" date="2016-10" db="EMBL/GenBank/DDBJ databases">
        <authorList>
            <person name="de Groot N.N."/>
        </authorList>
    </citation>
    <scope>NUCLEOTIDE SEQUENCE [LARGE SCALE GENOMIC DNA]</scope>
    <source>
        <strain evidence="3 4">DSM 18346</strain>
    </source>
</reference>
<keyword evidence="4" id="KW-1185">Reference proteome</keyword>
<sequence length="89" mass="10761">MAYTYILECNDSTFYIGWTTDLENRVKVHNEGKGARYTRGRRPVKLLYWESHDNRSEAQKREAALRRLNRREKEELINKFTKKLINIQE</sequence>
<dbReference type="SUPFAM" id="SSF82771">
    <property type="entry name" value="GIY-YIG endonuclease"/>
    <property type="match status" value="1"/>
</dbReference>
<dbReference type="Proteomes" id="UP000198718">
    <property type="component" value="Unassembled WGS sequence"/>
</dbReference>
<dbReference type="Gene3D" id="3.40.1440.10">
    <property type="entry name" value="GIY-YIG endonuclease"/>
    <property type="match status" value="1"/>
</dbReference>
<dbReference type="OrthoDB" id="9807770at2"/>
<protein>
    <submittedName>
        <fullName evidence="3">Putative endonuclease</fullName>
    </submittedName>
</protein>
<dbReference type="PANTHER" id="PTHR34477">
    <property type="entry name" value="UPF0213 PROTEIN YHBQ"/>
    <property type="match status" value="1"/>
</dbReference>
<dbReference type="AlphaFoldDB" id="A0A1G8ZEP1"/>
<keyword evidence="3" id="KW-0255">Endonuclease</keyword>
<dbReference type="CDD" id="cd10456">
    <property type="entry name" value="GIY-YIG_UPF0213"/>
    <property type="match status" value="1"/>
</dbReference>
<dbReference type="InterPro" id="IPR035901">
    <property type="entry name" value="GIY-YIG_endonuc_sf"/>
</dbReference>
<dbReference type="GO" id="GO:0004519">
    <property type="term" value="F:endonuclease activity"/>
    <property type="evidence" value="ECO:0007669"/>
    <property type="project" value="UniProtKB-KW"/>
</dbReference>
<dbReference type="PROSITE" id="PS50164">
    <property type="entry name" value="GIY_YIG"/>
    <property type="match status" value="1"/>
</dbReference>
<dbReference type="EMBL" id="FNFP01000001">
    <property type="protein sequence ID" value="SDK13521.1"/>
    <property type="molecule type" value="Genomic_DNA"/>
</dbReference>
<evidence type="ECO:0000256" key="1">
    <source>
        <dbReference type="ARBA" id="ARBA00007435"/>
    </source>
</evidence>
<keyword evidence="3" id="KW-0378">Hydrolase</keyword>